<dbReference type="PANTHER" id="PTHR47338:SF5">
    <property type="entry name" value="ZN(II)2CYS6 TRANSCRIPTION FACTOR (EUROFUNG)"/>
    <property type="match status" value="1"/>
</dbReference>
<evidence type="ECO:0000256" key="3">
    <source>
        <dbReference type="ARBA" id="ARBA00023015"/>
    </source>
</evidence>
<dbReference type="InterPro" id="IPR050815">
    <property type="entry name" value="TF_fung"/>
</dbReference>
<dbReference type="GO" id="GO:0000981">
    <property type="term" value="F:DNA-binding transcription factor activity, RNA polymerase II-specific"/>
    <property type="evidence" value="ECO:0007669"/>
    <property type="project" value="InterPro"/>
</dbReference>
<dbReference type="GO" id="GO:0005634">
    <property type="term" value="C:nucleus"/>
    <property type="evidence" value="ECO:0007669"/>
    <property type="project" value="UniProtKB-SubCell"/>
</dbReference>
<keyword evidence="3" id="KW-0805">Transcription regulation</keyword>
<reference evidence="7 8" key="1">
    <citation type="submission" date="2020-12" db="EMBL/GenBank/DDBJ databases">
        <title>Metabolic potential, ecology and presence of endohyphal bacteria is reflected in genomic diversity of Mucoromycotina.</title>
        <authorList>
            <person name="Muszewska A."/>
            <person name="Okrasinska A."/>
            <person name="Steczkiewicz K."/>
            <person name="Drgas O."/>
            <person name="Orlowska M."/>
            <person name="Perlinska-Lenart U."/>
            <person name="Aleksandrzak-Piekarczyk T."/>
            <person name="Szatraj K."/>
            <person name="Zielenkiewicz U."/>
            <person name="Pilsyk S."/>
            <person name="Malc E."/>
            <person name="Mieczkowski P."/>
            <person name="Kruszewska J.S."/>
            <person name="Biernat P."/>
            <person name="Pawlowska J."/>
        </authorList>
    </citation>
    <scope>NUCLEOTIDE SEQUENCE [LARGE SCALE GENOMIC DNA]</scope>
    <source>
        <strain evidence="7 8">CBS 142.35</strain>
    </source>
</reference>
<evidence type="ECO:0000256" key="2">
    <source>
        <dbReference type="ARBA" id="ARBA00022723"/>
    </source>
</evidence>
<comment type="caution">
    <text evidence="7">The sequence shown here is derived from an EMBL/GenBank/DDBJ whole genome shotgun (WGS) entry which is preliminary data.</text>
</comment>
<accession>A0A8H7RW12</accession>
<protein>
    <recommendedName>
        <fullName evidence="9">Zn(2)-C6 fungal-type domain-containing protein</fullName>
    </recommendedName>
</protein>
<feature type="region of interest" description="Disordered" evidence="6">
    <location>
        <begin position="388"/>
        <end position="407"/>
    </location>
</feature>
<dbReference type="CDD" id="cd12148">
    <property type="entry name" value="fungal_TF_MHR"/>
    <property type="match status" value="1"/>
</dbReference>
<feature type="compositionally biased region" description="Basic and acidic residues" evidence="6">
    <location>
        <begin position="397"/>
        <end position="407"/>
    </location>
</feature>
<sequence length="738" mass="85990">MTIRKPCKRCQATRKKCTWPQQQQHNTTRTNNSNSNVSCIRCAKSRFQCIPSDTTNKLHFNFEPEGTIDGQPELHQWQRQLDDIEINFKKMKDTVQDLLLPPTPNKNTMSHHSNKLEWNLIISPNGYVRLGTIIKSLDELLLYSQASMRYLSPFSGIFETEHIRLENSTASIAITSMSYLFRVVNNKLVAQNYQHCIASNKSTWKAIETTTAMGSNNYYDMTTINNSHHHDDNFYKTQMEKLIHLYLEHINPLFGLLHEPTFRTYYKSFGNPLDCPIALSLCVETAIMLRSCANLSSIESRHLADYFYYKSKDILTDIFDDPKRPLETVMTITFLLSYLFNVRMNCIEARLYVTISLLLCNELEKQFNQYNNDDDNDCQCKNCQQEQQQQQQHPYHNHHDNNKNKNEMMMDPMVGKVMFQRHRLETMISQRLIELYLYGQVDFFNTVIATNIQILEDEPQSVNEHYTVHNAILELFKTRYMSTLLKQVNQVMHGESSDLRLDFILLFETVVREWWTQLSPELRFCDDPYKVDKTYMLTIQPQNSMQIASFATLHLWTAVIHSSILKARISSSSHDLIHLLQEKAALTAWKSCQMTVYALDKSCQIYGNNIMSTSLIHFDYLRLMYALSSVITYGNLQIDPEDMQDILGKCDTIQQNYIPNDHRVPLGHSKLEEFMTSISNTSTRSNHTYEQQEGSHPEKPLNVYYEYPLPGLALLSDLCSTAFHQLEKLYYNSNNSNI</sequence>
<evidence type="ECO:0008006" key="9">
    <source>
        <dbReference type="Google" id="ProtNLM"/>
    </source>
</evidence>
<proteinExistence type="predicted"/>
<dbReference type="AlphaFoldDB" id="A0A8H7RW12"/>
<evidence type="ECO:0000313" key="7">
    <source>
        <dbReference type="EMBL" id="KAG2216886.1"/>
    </source>
</evidence>
<evidence type="ECO:0000256" key="1">
    <source>
        <dbReference type="ARBA" id="ARBA00004123"/>
    </source>
</evidence>
<gene>
    <name evidence="7" type="ORF">INT45_004570</name>
</gene>
<keyword evidence="8" id="KW-1185">Reference proteome</keyword>
<evidence type="ECO:0000256" key="4">
    <source>
        <dbReference type="ARBA" id="ARBA00023163"/>
    </source>
</evidence>
<dbReference type="Proteomes" id="UP000646827">
    <property type="component" value="Unassembled WGS sequence"/>
</dbReference>
<dbReference type="OrthoDB" id="2265122at2759"/>
<name>A0A8H7RW12_9FUNG</name>
<keyword evidence="4" id="KW-0804">Transcription</keyword>
<dbReference type="EMBL" id="JAEPRB010000349">
    <property type="protein sequence ID" value="KAG2216886.1"/>
    <property type="molecule type" value="Genomic_DNA"/>
</dbReference>
<evidence type="ECO:0000256" key="6">
    <source>
        <dbReference type="SAM" id="MobiDB-lite"/>
    </source>
</evidence>
<evidence type="ECO:0000256" key="5">
    <source>
        <dbReference type="ARBA" id="ARBA00023242"/>
    </source>
</evidence>
<organism evidence="7 8">
    <name type="scientific">Circinella minor</name>
    <dbReference type="NCBI Taxonomy" id="1195481"/>
    <lineage>
        <taxon>Eukaryota</taxon>
        <taxon>Fungi</taxon>
        <taxon>Fungi incertae sedis</taxon>
        <taxon>Mucoromycota</taxon>
        <taxon>Mucoromycotina</taxon>
        <taxon>Mucoromycetes</taxon>
        <taxon>Mucorales</taxon>
        <taxon>Lichtheimiaceae</taxon>
        <taxon>Circinella</taxon>
    </lineage>
</organism>
<dbReference type="PANTHER" id="PTHR47338">
    <property type="entry name" value="ZN(II)2CYS6 TRANSCRIPTION FACTOR (EUROFUNG)-RELATED"/>
    <property type="match status" value="1"/>
</dbReference>
<keyword evidence="5" id="KW-0539">Nucleus</keyword>
<comment type="subcellular location">
    <subcellularLocation>
        <location evidence="1">Nucleus</location>
    </subcellularLocation>
</comment>
<keyword evidence="2" id="KW-0479">Metal-binding</keyword>
<evidence type="ECO:0000313" key="8">
    <source>
        <dbReference type="Proteomes" id="UP000646827"/>
    </source>
</evidence>
<dbReference type="GO" id="GO:0046872">
    <property type="term" value="F:metal ion binding"/>
    <property type="evidence" value="ECO:0007669"/>
    <property type="project" value="UniProtKB-KW"/>
</dbReference>